<evidence type="ECO:0000256" key="4">
    <source>
        <dbReference type="ARBA" id="ARBA00022989"/>
    </source>
</evidence>
<dbReference type="PANTHER" id="PTHR30619:SF7">
    <property type="entry name" value="BETA-LACTAMASE DOMAIN PROTEIN"/>
    <property type="match status" value="1"/>
</dbReference>
<reference evidence="8" key="1">
    <citation type="submission" date="2016-11" db="EMBL/GenBank/DDBJ databases">
        <authorList>
            <person name="Varghese N."/>
            <person name="Submissions S."/>
        </authorList>
    </citation>
    <scope>NUCLEOTIDE SEQUENCE [LARGE SCALE GENOMIC DNA]</scope>
    <source>
        <strain evidence="8">DSM 16785</strain>
    </source>
</reference>
<evidence type="ECO:0000256" key="6">
    <source>
        <dbReference type="SAM" id="Phobius"/>
    </source>
</evidence>
<feature type="transmembrane region" description="Helical" evidence="6">
    <location>
        <begin position="190"/>
        <end position="212"/>
    </location>
</feature>
<name>A0A1M4WQS6_MARH1</name>
<comment type="caution">
    <text evidence="8">The sequence shown here is derived from an EMBL/GenBank/DDBJ whole genome shotgun (WGS) entry which is preliminary data.</text>
</comment>
<keyword evidence="5 6" id="KW-0472">Membrane</keyword>
<dbReference type="EMBL" id="FQUI01000017">
    <property type="protein sequence ID" value="SHE83342.1"/>
    <property type="molecule type" value="Genomic_DNA"/>
</dbReference>
<feature type="transmembrane region" description="Helical" evidence="6">
    <location>
        <begin position="340"/>
        <end position="359"/>
    </location>
</feature>
<feature type="domain" description="ComEC/Rec2-related protein" evidence="7">
    <location>
        <begin position="182"/>
        <end position="415"/>
    </location>
</feature>
<dbReference type="RefSeq" id="WP_072864548.1">
    <property type="nucleotide sequence ID" value="NZ_FQUI01000017.1"/>
</dbReference>
<comment type="subcellular location">
    <subcellularLocation>
        <location evidence="1">Cell membrane</location>
        <topology evidence="1">Multi-pass membrane protein</topology>
    </subcellularLocation>
</comment>
<evidence type="ECO:0000256" key="2">
    <source>
        <dbReference type="ARBA" id="ARBA00022475"/>
    </source>
</evidence>
<proteinExistence type="predicted"/>
<sequence length="425" mass="49506">MPFFVNLFFSSIVLILMIKAKMMTTAIIFMAVVFFVFKYSFKTKIVFLLILILIFISTLKTYTIPLSYNIGILGKIIDKNYNFYVVKADKIFFNDSWKKVKEKIYFSYNKYSTDPFKIGNRVYIIGKKVKNKFEIDYMANSSKKSIYSLRNFLKERMYRNFPYENKNILFSVIFGGLRGKNAEIFKNSGLLHLFAVSGFHVYIIYSILYLVYSFTLLPINYRRVTTILVLLFYLCASGFSDSATRAVFLLIIIELNKIFGFNIDSKNILGIIGVTNLLYNPNVIFSVGFLMSYFAAFSILQVIEYSKNPFLITISAFLAILPWSILFFEGFSIIGPLMSFLFVPIVYSLLIISLIYIIIPLPDIISNITNVYISNIKYILHYINNYIMYINLNENFSIFLYFISFIILILYHLIIRKKYSEQGGI</sequence>
<feature type="transmembrane region" description="Helical" evidence="6">
    <location>
        <begin position="309"/>
        <end position="328"/>
    </location>
</feature>
<feature type="transmembrane region" description="Helical" evidence="6">
    <location>
        <begin position="398"/>
        <end position="415"/>
    </location>
</feature>
<evidence type="ECO:0000259" key="7">
    <source>
        <dbReference type="Pfam" id="PF03772"/>
    </source>
</evidence>
<dbReference type="STRING" id="1122195.SAMN02745164_01235"/>
<keyword evidence="4 6" id="KW-1133">Transmembrane helix</keyword>
<dbReference type="PANTHER" id="PTHR30619">
    <property type="entry name" value="DNA INTERNALIZATION/COMPETENCE PROTEIN COMEC/REC2"/>
    <property type="match status" value="1"/>
</dbReference>
<keyword evidence="2" id="KW-1003">Cell membrane</keyword>
<dbReference type="InterPro" id="IPR052159">
    <property type="entry name" value="Competence_DNA_uptake"/>
</dbReference>
<dbReference type="NCBIfam" id="TIGR00360">
    <property type="entry name" value="ComEC_N-term"/>
    <property type="match status" value="1"/>
</dbReference>
<accession>A0A1M4WQS6</accession>
<gene>
    <name evidence="8" type="ORF">SAMN02745164_01235</name>
</gene>
<dbReference type="GO" id="GO:0005886">
    <property type="term" value="C:plasma membrane"/>
    <property type="evidence" value="ECO:0007669"/>
    <property type="project" value="UniProtKB-SubCell"/>
</dbReference>
<protein>
    <submittedName>
        <fullName evidence="8">Competence protein ComEC</fullName>
    </submittedName>
</protein>
<feature type="transmembrane region" description="Helical" evidence="6">
    <location>
        <begin position="44"/>
        <end position="64"/>
    </location>
</feature>
<keyword evidence="9" id="KW-1185">Reference proteome</keyword>
<evidence type="ECO:0000256" key="3">
    <source>
        <dbReference type="ARBA" id="ARBA00022692"/>
    </source>
</evidence>
<dbReference type="InterPro" id="IPR004477">
    <property type="entry name" value="ComEC_N"/>
</dbReference>
<evidence type="ECO:0000256" key="5">
    <source>
        <dbReference type="ARBA" id="ARBA00023136"/>
    </source>
</evidence>
<evidence type="ECO:0000256" key="1">
    <source>
        <dbReference type="ARBA" id="ARBA00004651"/>
    </source>
</evidence>
<dbReference type="OrthoDB" id="9761531at2"/>
<evidence type="ECO:0000313" key="8">
    <source>
        <dbReference type="EMBL" id="SHE83342.1"/>
    </source>
</evidence>
<evidence type="ECO:0000313" key="9">
    <source>
        <dbReference type="Proteomes" id="UP000184334"/>
    </source>
</evidence>
<dbReference type="Proteomes" id="UP000184334">
    <property type="component" value="Unassembled WGS sequence"/>
</dbReference>
<dbReference type="Pfam" id="PF03772">
    <property type="entry name" value="Competence"/>
    <property type="match status" value="1"/>
</dbReference>
<keyword evidence="3 6" id="KW-0812">Transmembrane</keyword>
<dbReference type="AlphaFoldDB" id="A0A1M4WQS6"/>
<feature type="transmembrane region" description="Helical" evidence="6">
    <location>
        <begin position="12"/>
        <end position="37"/>
    </location>
</feature>
<organism evidence="8 9">
    <name type="scientific">Marinitoga hydrogenitolerans (strain DSM 16785 / JCM 12826 / AT1271)</name>
    <dbReference type="NCBI Taxonomy" id="1122195"/>
    <lineage>
        <taxon>Bacteria</taxon>
        <taxon>Thermotogati</taxon>
        <taxon>Thermotogota</taxon>
        <taxon>Thermotogae</taxon>
        <taxon>Petrotogales</taxon>
        <taxon>Petrotogaceae</taxon>
        <taxon>Marinitoga</taxon>
    </lineage>
</organism>
<feature type="transmembrane region" description="Helical" evidence="6">
    <location>
        <begin position="224"/>
        <end position="240"/>
    </location>
</feature>